<dbReference type="AlphaFoldDB" id="A0AAP2G9Y2"/>
<dbReference type="SMART" id="SM01324">
    <property type="entry name" value="YARHG"/>
    <property type="match status" value="1"/>
</dbReference>
<dbReference type="RefSeq" id="WP_327795103.1">
    <property type="nucleotide sequence ID" value="NZ_JADQAZ010000003.1"/>
</dbReference>
<accession>A0AAP2G9Y2</accession>
<feature type="signal peptide" evidence="1">
    <location>
        <begin position="1"/>
        <end position="19"/>
    </location>
</feature>
<reference evidence="3 4" key="1">
    <citation type="journal article" date="2021" name="Arch. Microbiol.">
        <title>Harenicola maris gen. nov., sp. nov. isolated from the Sea of Japan shallow sediments.</title>
        <authorList>
            <person name="Romanenko L.A."/>
            <person name="Kurilenko V.V."/>
            <person name="Chernysheva N.Y."/>
            <person name="Tekutyeva L.A."/>
            <person name="Velansky P.V."/>
            <person name="Svetashev V.I."/>
            <person name="Isaeva M.P."/>
        </authorList>
    </citation>
    <scope>NUCLEOTIDE SEQUENCE [LARGE SCALE GENOMIC DNA]</scope>
    <source>
        <strain evidence="3 4">KMM 3653</strain>
    </source>
</reference>
<dbReference type="Pfam" id="PF14627">
    <property type="entry name" value="DUF4453"/>
    <property type="match status" value="1"/>
</dbReference>
<dbReference type="InterPro" id="IPR025582">
    <property type="entry name" value="YARHG_dom"/>
</dbReference>
<dbReference type="InterPro" id="IPR027920">
    <property type="entry name" value="DUF4453"/>
</dbReference>
<keyword evidence="1" id="KW-0732">Signal</keyword>
<evidence type="ECO:0000313" key="4">
    <source>
        <dbReference type="Proteomes" id="UP001315686"/>
    </source>
</evidence>
<evidence type="ECO:0000256" key="1">
    <source>
        <dbReference type="SAM" id="SignalP"/>
    </source>
</evidence>
<proteinExistence type="predicted"/>
<feature type="chain" id="PRO_5043051665" evidence="1">
    <location>
        <begin position="20"/>
        <end position="186"/>
    </location>
</feature>
<dbReference type="Pfam" id="PF13308">
    <property type="entry name" value="YARHG"/>
    <property type="match status" value="1"/>
</dbReference>
<organism evidence="3 4">
    <name type="scientific">Harenicola maris</name>
    <dbReference type="NCBI Taxonomy" id="2841044"/>
    <lineage>
        <taxon>Bacteria</taxon>
        <taxon>Pseudomonadati</taxon>
        <taxon>Pseudomonadota</taxon>
        <taxon>Alphaproteobacteria</taxon>
        <taxon>Rhodobacterales</taxon>
        <taxon>Paracoccaceae</taxon>
        <taxon>Harenicola</taxon>
    </lineage>
</organism>
<keyword evidence="4" id="KW-1185">Reference proteome</keyword>
<name>A0AAP2G9Y2_9RHOB</name>
<dbReference type="EMBL" id="JADQAZ010000003">
    <property type="protein sequence ID" value="MBT0958889.1"/>
    <property type="molecule type" value="Genomic_DNA"/>
</dbReference>
<dbReference type="Proteomes" id="UP001315686">
    <property type="component" value="Unassembled WGS sequence"/>
</dbReference>
<protein>
    <submittedName>
        <fullName evidence="3">DUF4453 domain-containing protein</fullName>
    </submittedName>
</protein>
<sequence>MRFTALVFSFFTAAVPAMAQDRICDDLWFTRNAVFAEAGYCFDSALGQSVFGSECSTKSPELSNEQKALLTRVKAREAEWECKVSTGNRRLAIEMLPLRMALEDMPVMQGFESSCFGWKGAPKALRRGHHAQAARIGTIEPGDGFLTSYELEEGWEFLVIYRDEAVAAMGWADFSTDEWDCEGYAG</sequence>
<feature type="domain" description="YARHG" evidence="2">
    <location>
        <begin position="4"/>
        <end position="78"/>
    </location>
</feature>
<evidence type="ECO:0000313" key="3">
    <source>
        <dbReference type="EMBL" id="MBT0958889.1"/>
    </source>
</evidence>
<gene>
    <name evidence="3" type="ORF">IV417_15980</name>
</gene>
<evidence type="ECO:0000259" key="2">
    <source>
        <dbReference type="SMART" id="SM01324"/>
    </source>
</evidence>
<comment type="caution">
    <text evidence="3">The sequence shown here is derived from an EMBL/GenBank/DDBJ whole genome shotgun (WGS) entry which is preliminary data.</text>
</comment>